<dbReference type="GO" id="GO:0000976">
    <property type="term" value="F:transcription cis-regulatory region binding"/>
    <property type="evidence" value="ECO:0007669"/>
    <property type="project" value="TreeGrafter"/>
</dbReference>
<dbReference type="InterPro" id="IPR035644">
    <property type="entry name" value="MraZ_C"/>
</dbReference>
<dbReference type="CDD" id="cd16321">
    <property type="entry name" value="MraZ_C"/>
    <property type="match status" value="1"/>
</dbReference>
<dbReference type="PROSITE" id="PS51740">
    <property type="entry name" value="SPOVT_ABRB"/>
    <property type="match status" value="2"/>
</dbReference>
<dbReference type="PANTHER" id="PTHR34701">
    <property type="entry name" value="TRANSCRIPTIONAL REGULATOR MRAZ"/>
    <property type="match status" value="1"/>
</dbReference>
<evidence type="ECO:0000313" key="9">
    <source>
        <dbReference type="EMBL" id="MBK7674612.1"/>
    </source>
</evidence>
<gene>
    <name evidence="7 9" type="primary">mraZ</name>
    <name evidence="9" type="ORF">IPJ27_07490</name>
</gene>
<dbReference type="InterPro" id="IPR003444">
    <property type="entry name" value="MraZ"/>
</dbReference>
<dbReference type="GO" id="GO:2000143">
    <property type="term" value="P:negative regulation of DNA-templated transcription initiation"/>
    <property type="evidence" value="ECO:0007669"/>
    <property type="project" value="TreeGrafter"/>
</dbReference>
<evidence type="ECO:0000256" key="3">
    <source>
        <dbReference type="ARBA" id="ARBA00022737"/>
    </source>
</evidence>
<feature type="domain" description="SpoVT-AbrB" evidence="8">
    <location>
        <begin position="80"/>
        <end position="123"/>
    </location>
</feature>
<organism evidence="9 10">
    <name type="scientific">Candidatus Accumulibacter proximus</name>
    <dbReference type="NCBI Taxonomy" id="2954385"/>
    <lineage>
        <taxon>Bacteria</taxon>
        <taxon>Pseudomonadati</taxon>
        <taxon>Pseudomonadota</taxon>
        <taxon>Betaproteobacteria</taxon>
        <taxon>Candidatus Accumulibacter</taxon>
    </lineage>
</organism>
<dbReference type="NCBIfam" id="TIGR00242">
    <property type="entry name" value="division/cell wall cluster transcriptional repressor MraZ"/>
    <property type="match status" value="1"/>
</dbReference>
<comment type="subunit">
    <text evidence="7">Forms oligomers.</text>
</comment>
<dbReference type="AlphaFoldDB" id="A0A935PYG0"/>
<name>A0A935PYG0_9PROT</name>
<keyword evidence="3" id="KW-0677">Repeat</keyword>
<dbReference type="PANTHER" id="PTHR34701:SF1">
    <property type="entry name" value="TRANSCRIPTIONAL REGULATOR MRAZ"/>
    <property type="match status" value="1"/>
</dbReference>
<dbReference type="CDD" id="cd16320">
    <property type="entry name" value="MraZ_N"/>
    <property type="match status" value="1"/>
</dbReference>
<comment type="similarity">
    <text evidence="7">Belongs to the MraZ family.</text>
</comment>
<keyword evidence="2 7" id="KW-0963">Cytoplasm</keyword>
<dbReference type="InterPro" id="IPR020603">
    <property type="entry name" value="MraZ_dom"/>
</dbReference>
<dbReference type="InterPro" id="IPR037914">
    <property type="entry name" value="SpoVT-AbrB_sf"/>
</dbReference>
<evidence type="ECO:0000259" key="8">
    <source>
        <dbReference type="PROSITE" id="PS51740"/>
    </source>
</evidence>
<sequence>MFQGAAALSLDTKGRFAIPARHREALASAAGGRLVLTAHPHCCLLLYPEPAWEPIRDKVLAASSFNPQSAAIKRLLVGNAREEEMDAAGRLLIAPELRQFAGLEKLVWLVGQGSHFEIWSDAGWQKQQQAVFALGDQFTLPPGLEDLAL</sequence>
<reference evidence="9 10" key="1">
    <citation type="submission" date="2020-10" db="EMBL/GenBank/DDBJ databases">
        <title>Connecting structure to function with the recovery of over 1000 high-quality activated sludge metagenome-assembled genomes encoding full-length rRNA genes using long-read sequencing.</title>
        <authorList>
            <person name="Singleton C.M."/>
            <person name="Petriglieri F."/>
            <person name="Kristensen J.M."/>
            <person name="Kirkegaard R.H."/>
            <person name="Michaelsen T.Y."/>
            <person name="Andersen M.H."/>
            <person name="Karst S.M."/>
            <person name="Dueholm M.S."/>
            <person name="Nielsen P.H."/>
            <person name="Albertsen M."/>
        </authorList>
    </citation>
    <scope>NUCLEOTIDE SEQUENCE [LARGE SCALE GENOMIC DNA]</scope>
    <source>
        <strain evidence="9">EsbW_18-Q3-R4-48_BATAC.285</strain>
    </source>
</reference>
<evidence type="ECO:0000256" key="1">
    <source>
        <dbReference type="ARBA" id="ARBA00013860"/>
    </source>
</evidence>
<keyword evidence="6 7" id="KW-0804">Transcription</keyword>
<evidence type="ECO:0000256" key="4">
    <source>
        <dbReference type="ARBA" id="ARBA00023015"/>
    </source>
</evidence>
<dbReference type="GO" id="GO:0005737">
    <property type="term" value="C:cytoplasm"/>
    <property type="evidence" value="ECO:0007669"/>
    <property type="project" value="UniProtKB-UniRule"/>
</dbReference>
<dbReference type="Pfam" id="PF02381">
    <property type="entry name" value="MraZ"/>
    <property type="match status" value="2"/>
</dbReference>
<proteinExistence type="inferred from homology"/>
<evidence type="ECO:0000256" key="6">
    <source>
        <dbReference type="ARBA" id="ARBA00023163"/>
    </source>
</evidence>
<dbReference type="GO" id="GO:0003700">
    <property type="term" value="F:DNA-binding transcription factor activity"/>
    <property type="evidence" value="ECO:0007669"/>
    <property type="project" value="UniProtKB-UniRule"/>
</dbReference>
<dbReference type="Proteomes" id="UP000697998">
    <property type="component" value="Unassembled WGS sequence"/>
</dbReference>
<dbReference type="InterPro" id="IPR035642">
    <property type="entry name" value="MraZ_N"/>
</dbReference>
<comment type="subcellular location">
    <subcellularLocation>
        <location evidence="7">Cytoplasm</location>
        <location evidence="7">Nucleoid</location>
    </subcellularLocation>
</comment>
<dbReference type="EMBL" id="JADJMH010000005">
    <property type="protein sequence ID" value="MBK7674612.1"/>
    <property type="molecule type" value="Genomic_DNA"/>
</dbReference>
<dbReference type="InterPro" id="IPR038619">
    <property type="entry name" value="MraZ_sf"/>
</dbReference>
<keyword evidence="4 7" id="KW-0805">Transcription regulation</keyword>
<accession>A0A935PYG0</accession>
<evidence type="ECO:0000256" key="7">
    <source>
        <dbReference type="HAMAP-Rule" id="MF_01008"/>
    </source>
</evidence>
<dbReference type="SUPFAM" id="SSF89447">
    <property type="entry name" value="AbrB/MazE/MraZ-like"/>
    <property type="match status" value="1"/>
</dbReference>
<evidence type="ECO:0000256" key="5">
    <source>
        <dbReference type="ARBA" id="ARBA00023125"/>
    </source>
</evidence>
<evidence type="ECO:0000313" key="10">
    <source>
        <dbReference type="Proteomes" id="UP000697998"/>
    </source>
</evidence>
<keyword evidence="5 7" id="KW-0238">DNA-binding</keyword>
<dbReference type="Gene3D" id="3.40.1550.20">
    <property type="entry name" value="Transcriptional regulator MraZ domain"/>
    <property type="match status" value="1"/>
</dbReference>
<feature type="domain" description="SpoVT-AbrB" evidence="8">
    <location>
        <begin position="5"/>
        <end position="50"/>
    </location>
</feature>
<dbReference type="HAMAP" id="MF_01008">
    <property type="entry name" value="MraZ"/>
    <property type="match status" value="1"/>
</dbReference>
<evidence type="ECO:0000256" key="2">
    <source>
        <dbReference type="ARBA" id="ARBA00022490"/>
    </source>
</evidence>
<dbReference type="GO" id="GO:0009295">
    <property type="term" value="C:nucleoid"/>
    <property type="evidence" value="ECO:0007669"/>
    <property type="project" value="UniProtKB-SubCell"/>
</dbReference>
<comment type="caution">
    <text evidence="9">The sequence shown here is derived from an EMBL/GenBank/DDBJ whole genome shotgun (WGS) entry which is preliminary data.</text>
</comment>
<protein>
    <recommendedName>
        <fullName evidence="1 7">Transcriptional regulator MraZ</fullName>
    </recommendedName>
</protein>
<dbReference type="InterPro" id="IPR007159">
    <property type="entry name" value="SpoVT-AbrB_dom"/>
</dbReference>